<dbReference type="InterPro" id="IPR013537">
    <property type="entry name" value="AcCoA_COase_cen"/>
</dbReference>
<gene>
    <name evidence="20" type="ORF">TR104737</name>
</gene>
<evidence type="ECO:0000256" key="1">
    <source>
        <dbReference type="ARBA" id="ARBA00001953"/>
    </source>
</evidence>
<dbReference type="InterPro" id="IPR005482">
    <property type="entry name" value="Biotin_COase_C"/>
</dbReference>
<dbReference type="InterPro" id="IPR034733">
    <property type="entry name" value="AcCoA_carboxyl_beta"/>
</dbReference>
<keyword evidence="5 14" id="KW-0547">Nucleotide-binding</keyword>
<dbReference type="GO" id="GO:0005524">
    <property type="term" value="F:ATP binding"/>
    <property type="evidence" value="ECO:0007669"/>
    <property type="project" value="UniProtKB-UniRule"/>
</dbReference>
<dbReference type="GO" id="GO:0005739">
    <property type="term" value="C:mitochondrion"/>
    <property type="evidence" value="ECO:0007669"/>
    <property type="project" value="TreeGrafter"/>
</dbReference>
<dbReference type="Gene3D" id="3.90.226.10">
    <property type="entry name" value="2-enoyl-CoA Hydratase, Chain A, domain 1"/>
    <property type="match status" value="2"/>
</dbReference>
<evidence type="ECO:0000256" key="10">
    <source>
        <dbReference type="ARBA" id="ARBA00023267"/>
    </source>
</evidence>
<dbReference type="PANTHER" id="PTHR45728">
    <property type="entry name" value="ACETYL-COA CARBOXYLASE, ISOFORM A"/>
    <property type="match status" value="1"/>
</dbReference>
<dbReference type="PROSITE" id="PS50980">
    <property type="entry name" value="COA_CT_NTER"/>
    <property type="match status" value="1"/>
</dbReference>
<dbReference type="Gene3D" id="2.40.50.100">
    <property type="match status" value="1"/>
</dbReference>
<dbReference type="GO" id="GO:0004075">
    <property type="term" value="F:biotin carboxylase activity"/>
    <property type="evidence" value="ECO:0007669"/>
    <property type="project" value="UniProtKB-EC"/>
</dbReference>
<evidence type="ECO:0000256" key="15">
    <source>
        <dbReference type="SAM" id="MobiDB-lite"/>
    </source>
</evidence>
<evidence type="ECO:0000256" key="3">
    <source>
        <dbReference type="ARBA" id="ARBA00022516"/>
    </source>
</evidence>
<dbReference type="UniPathway" id="UPA00655">
    <property type="reaction ID" value="UER00711"/>
</dbReference>
<evidence type="ECO:0000256" key="12">
    <source>
        <dbReference type="ARBA" id="ARBA00048065"/>
    </source>
</evidence>
<dbReference type="GO" id="GO:2001295">
    <property type="term" value="P:malonyl-CoA biosynthetic process"/>
    <property type="evidence" value="ECO:0007669"/>
    <property type="project" value="UniProtKB-UniPathway"/>
</dbReference>
<feature type="compositionally biased region" description="Low complexity" evidence="15">
    <location>
        <begin position="2849"/>
        <end position="2861"/>
    </location>
</feature>
<dbReference type="Gene3D" id="2.40.460.10">
    <property type="entry name" value="Biotin dependent carboxylase carboxyltransferase"/>
    <property type="match status" value="1"/>
</dbReference>
<feature type="region of interest" description="Disordered" evidence="15">
    <location>
        <begin position="199"/>
        <end position="218"/>
    </location>
</feature>
<dbReference type="FunFam" id="3.30.1490.20:FF:000003">
    <property type="entry name" value="acetyl-CoA carboxylase isoform X1"/>
    <property type="match status" value="1"/>
</dbReference>
<feature type="non-terminal residue" evidence="20">
    <location>
        <position position="1"/>
    </location>
</feature>
<evidence type="ECO:0000256" key="9">
    <source>
        <dbReference type="ARBA" id="ARBA00023160"/>
    </source>
</evidence>
<dbReference type="InterPro" id="IPR016185">
    <property type="entry name" value="PreATP-grasp_dom_sf"/>
</dbReference>
<feature type="region of interest" description="Disordered" evidence="15">
    <location>
        <begin position="2174"/>
        <end position="2211"/>
    </location>
</feature>
<feature type="compositionally biased region" description="Low complexity" evidence="15">
    <location>
        <begin position="2178"/>
        <end position="2189"/>
    </location>
</feature>
<sequence>LKMDKPSGGKPNPRREDNSVEEDVRKVSFASQEDFVRALNGVRVIKRILVANNGIAAVKCMRSIRSWAYATFRNAEAFFFVCMASPEDIQANAEYIKMANKMVMVPGGSNLNNYANVELIFQTAVANHVDAVWAGWGHASENPQLPKILAEHNIALLGPDHDAMWALGDKIASTILAQSAGIPTVPWSGSHIVVNTEDVFSSDPSDSESRPPRRSVSELISPEDYEKACVSTVEQCQAACNKIGYPVMIKASEGGGGKGIRRATHSTEVAGLFTQVQSEVPESPIFVMKCIEHVRHLEVQLLADQYGEAISLFGRDCSVQRRHQKILEEAPVIVAPQEVFDAMERAAIKLAKLVGYTSAGTVEYLYNPETQEFFFLELNPRLQVEHPCTEVISGVNLPACQLQIAMGIPLVRIKDIRNLFGLGQSENYSVRLSDNLSLRKPPSSHVIAVRVTSEDPDEGFKPRSGDVFELNFKSSRSVWGYFSVGTVGGIHEFADSQFGHCFSAEASREQARENMVLALRELLIRGDFRTTVEYLIKILESDAYIYNEIDTEWLDRLIAQKDRPTKPDVCLGVMCTALHVAFRTLEQAYHNFEMLFERGQFFPTNQLSNVVDVTLISEGVKYVLQVVRTGKTSFHLITNGGLQAAEVHRMSGDGLLITHESSSYMTYCREDAQGYQTVIDNRTIVFSKEFDLSLLRSPSPGKLVQFTVSDGGHVFENEVYALIEVMKLVLELRSPASGCIFHLRCAGAILESGVLIARLQMDDPQQCPALTLFTGQLNPVHSMPSGLYQHDHGPALSLSSGVASDEFSLGTEAQASPLPALNSDSPSTGNLEVMPLETTDAASAVLTPSMPDEAGQHHVFHRCFSELEEVLAGYALPEPFFTPWLNTKLDELFQCLRCPRLPLLELEEAVAQLSGRLPVAVEQSLCALTASYADEVTSMLSNFPADKIVRLVEGHVASRRLESASEPNITEASIASFQQTIKRLIDLADRYRGGLRGHAARAITNLLLAYLAVEQHYQHGQFDRCVNLLLTRHKAAAASSSGRFDDASSGRKAADMLPPISWTPPESVQRFADPTSVTDVVSVHFSHHQLAAKNALIVGLIERFTKQRDLTPTRDLIDSLTALTQLGMAANSKVALAARKYLISAQSPPYELRRNQVESIILSAINNYNEHFPMENLQRLITCETSVYDVLLDFLYHPNPLVVSAALEVYVRRSYITYELTGVQHFELPTAVSCIFFKFLLPQASMHLNLWRHYLSSLRHPPGGSAKSLTALAASEMSMESEDSESSELDWFLAGDCASMCQTSLEHSDAPGGQENTTMSTPSSDASLVSRAHCQKAGSTVSFSDLGTSTPGLRCVSGRERLGSVAVFRSFSDFKSSFPSLISRLQRKLKNIELEKRAGGRRQNSFSSNQTCRAATCGTMPSESFVSFQDPPFHTPSTNDVPMNILNIALQSTGLTTAVSSCPSPLEDEVNEETEVQLLEEFCQANSRLLQSVGIRRITFMIVMPRKFPVFFTFRARDNFREDRVYRHLEPALAFQMEINRLRNYNLELIPVLNRRMHVYLGQAKISQGQGAVDFRFFVRSMIRHADLVSKAASFEYLRSEAERTLLEAMDALEVAFTHPKASFTTGNHIFFNFAPTLLLEDMNQLQLTVRRTIVRYATRLVKLRVNHAELKMVVRLRKNGPRIPIRLFIANEQGYSLKLEVYREAPNLVTGAVHLVSFGSHIGRLHGALADMPYETKDFLQLKRFQAQKFNSAYVYDYPALFGQVLRDAWQTYRPSTVYFTLENEDGESQTQKSAFTATQEKSVNTEMPGRPFSDYILECTELCLDDSGQLVPVNRVAGLNKVGIVVWKMIMKTLEFPGGRPVIVIANDVTHKAGSFGPAEDLMFYRASELARRLGIPRVFIAANTGARIRLAEEVKAVYKVAWVDDANPTKGFRYLYLTESDYVKLDAMKSVNCELVEENGERRHKIIDVIGRDFDISVENLRGSALIAGETAAAYEECFTISVVPSRTIGIGAYLVRLGQRVIQVENSHIILTGAMALNKLLGREVYTSNSQLGGVQVMANNGVCHSVVPDEYAALQHVIKWLSFVPYERGGRLPILRIPLPLGILSHVSSPSTLTLTAPSQPESNSDGDLSSVESLALRFDPIDRPVEYVPTRDRPSDDPRWMFTGVMSGQLQTPASSSSATSTPPGGGTQKAKANEETTPLSQAAAAAGGGCGRWLSGFFDWGTWEESLAAWAAGVVVGRARLGGIPCGIISPETRVSISRVPADPANPASEAQTISQAGQVWYPDSSYKTAQAINDFNREGLPLFIFANWRGFSGGLKDMYDQVLKFGAMIVESLRTYSSPVFIYLPPHAELRGGAWVVIDPAINPDNIELFCSPDTCRGGVLEPEGTVEIKYRTADLLATMNRLDDECHQLCEEIKARNTGRQKLLQPQQSSVCAPGLCNATMTTTTTSASSSTLKSLQERLAARQHLLLPIYQQVAHRFADLHDTPGRMTARGLVHGTVEWRSSRAFFFARLSRRLLELEAVRLLRQAQNPLNTADSFAVIPADREIEEGETEMEVSEKVRGSHRDRGKVPTRLWSRVVGSRLRTLSDCESPSARRSVEVLGLPRSELRDLTHSTELVPEPDSMLLSDAERACYLIAQIGAQRSASVRRDLTRLRRWFIQDQLSKDSPESCLIFPSVSACSKVVRDSVSPVFSLPDVQSSSSSSSDLSEAVRAWETSDATVAQWLAFQLDHSELYRLLDNFNAPVLMDGCWTLVAASEAETGDAAVTASIPARQPPKSSLMSRLQEISKQQMISHIRRLLVTHPECISEVLECVQHLQNASASTAADSSATASRPAQTACRSSAPRPASESSS</sequence>
<dbReference type="Gene3D" id="3.30.470.20">
    <property type="entry name" value="ATP-grasp fold, B domain"/>
    <property type="match status" value="1"/>
</dbReference>
<dbReference type="CDD" id="cd06850">
    <property type="entry name" value="biotinyl_domain"/>
    <property type="match status" value="1"/>
</dbReference>
<evidence type="ECO:0000256" key="8">
    <source>
        <dbReference type="ARBA" id="ARBA00023098"/>
    </source>
</evidence>
<dbReference type="PROSITE" id="PS00867">
    <property type="entry name" value="CPSASE_2"/>
    <property type="match status" value="1"/>
</dbReference>
<name>A0A0X3NKM5_SCHSO</name>
<comment type="catalytic activity">
    <reaction evidence="12">
        <text>hydrogencarbonate + acetyl-CoA + ATP = malonyl-CoA + ADP + phosphate + H(+)</text>
        <dbReference type="Rhea" id="RHEA:11308"/>
        <dbReference type="ChEBI" id="CHEBI:15378"/>
        <dbReference type="ChEBI" id="CHEBI:17544"/>
        <dbReference type="ChEBI" id="CHEBI:30616"/>
        <dbReference type="ChEBI" id="CHEBI:43474"/>
        <dbReference type="ChEBI" id="CHEBI:57288"/>
        <dbReference type="ChEBI" id="CHEBI:57384"/>
        <dbReference type="ChEBI" id="CHEBI:456216"/>
        <dbReference type="EC" id="6.4.1.2"/>
    </reaction>
</comment>
<dbReference type="Gene3D" id="3.30.1490.20">
    <property type="entry name" value="ATP-grasp fold, A domain"/>
    <property type="match status" value="1"/>
</dbReference>
<feature type="domain" description="CoA carboxyltransferase N-terminal" evidence="18">
    <location>
        <begin position="1734"/>
        <end position="2101"/>
    </location>
</feature>
<dbReference type="SMART" id="SM00878">
    <property type="entry name" value="Biotin_carb_C"/>
    <property type="match status" value="1"/>
</dbReference>
<evidence type="ECO:0000259" key="17">
    <source>
        <dbReference type="PROSITE" id="PS50979"/>
    </source>
</evidence>
<dbReference type="InterPro" id="IPR011763">
    <property type="entry name" value="COA_CT_C"/>
</dbReference>
<dbReference type="InterPro" id="IPR013815">
    <property type="entry name" value="ATP_grasp_subdomain_1"/>
</dbReference>
<evidence type="ECO:0000256" key="14">
    <source>
        <dbReference type="PROSITE-ProRule" id="PRU00409"/>
    </source>
</evidence>
<dbReference type="Pfam" id="PF00364">
    <property type="entry name" value="Biotin_lipoyl"/>
    <property type="match status" value="1"/>
</dbReference>
<dbReference type="InterPro" id="IPR005481">
    <property type="entry name" value="BC-like_N"/>
</dbReference>
<evidence type="ECO:0000259" key="19">
    <source>
        <dbReference type="PROSITE" id="PS50989"/>
    </source>
</evidence>
<comment type="catalytic activity">
    <reaction evidence="13">
        <text>N(6)-biotinyl-L-lysyl-[protein] + hydrogencarbonate + ATP = N(6)-carboxybiotinyl-L-lysyl-[protein] + ADP + phosphate + H(+)</text>
        <dbReference type="Rhea" id="RHEA:13501"/>
        <dbReference type="Rhea" id="RHEA-COMP:10505"/>
        <dbReference type="Rhea" id="RHEA-COMP:10506"/>
        <dbReference type="ChEBI" id="CHEBI:15378"/>
        <dbReference type="ChEBI" id="CHEBI:17544"/>
        <dbReference type="ChEBI" id="CHEBI:30616"/>
        <dbReference type="ChEBI" id="CHEBI:43474"/>
        <dbReference type="ChEBI" id="CHEBI:83144"/>
        <dbReference type="ChEBI" id="CHEBI:83145"/>
        <dbReference type="ChEBI" id="CHEBI:456216"/>
        <dbReference type="EC" id="6.3.4.14"/>
    </reaction>
</comment>
<feature type="compositionally biased region" description="Low complexity" evidence="15">
    <location>
        <begin position="2832"/>
        <end position="2841"/>
    </location>
</feature>
<proteinExistence type="predicted"/>
<dbReference type="Pfam" id="PF00289">
    <property type="entry name" value="Biotin_carb_N"/>
    <property type="match status" value="1"/>
</dbReference>
<dbReference type="InterPro" id="IPR000089">
    <property type="entry name" value="Biotin_lipoyl"/>
</dbReference>
<feature type="compositionally biased region" description="Polar residues" evidence="15">
    <location>
        <begin position="1314"/>
        <end position="1327"/>
    </location>
</feature>
<dbReference type="PROSITE" id="PS50979">
    <property type="entry name" value="BC"/>
    <property type="match status" value="1"/>
</dbReference>
<organism evidence="20">
    <name type="scientific">Schistocephalus solidus</name>
    <name type="common">Tapeworm</name>
    <dbReference type="NCBI Taxonomy" id="70667"/>
    <lineage>
        <taxon>Eukaryota</taxon>
        <taxon>Metazoa</taxon>
        <taxon>Spiralia</taxon>
        <taxon>Lophotrochozoa</taxon>
        <taxon>Platyhelminthes</taxon>
        <taxon>Cestoda</taxon>
        <taxon>Eucestoda</taxon>
        <taxon>Diphyllobothriidea</taxon>
        <taxon>Diphyllobothriidae</taxon>
        <taxon>Schistocephalus</taxon>
    </lineage>
</organism>
<evidence type="ECO:0000313" key="20">
    <source>
        <dbReference type="EMBL" id="JAP40043.1"/>
    </source>
</evidence>
<dbReference type="InterPro" id="IPR029045">
    <property type="entry name" value="ClpP/crotonase-like_dom_sf"/>
</dbReference>
<feature type="region of interest" description="Disordered" evidence="15">
    <location>
        <begin position="2832"/>
        <end position="2861"/>
    </location>
</feature>
<dbReference type="PROSITE" id="PS50975">
    <property type="entry name" value="ATP_GRASP"/>
    <property type="match status" value="1"/>
</dbReference>
<dbReference type="Gene3D" id="3.90.1770.10">
    <property type="entry name" value="PreATP-grasp domain"/>
    <property type="match status" value="1"/>
</dbReference>
<feature type="region of interest" description="Disordered" evidence="15">
    <location>
        <begin position="1"/>
        <end position="23"/>
    </location>
</feature>
<dbReference type="GO" id="GO:0003989">
    <property type="term" value="F:acetyl-CoA carboxylase activity"/>
    <property type="evidence" value="ECO:0007669"/>
    <property type="project" value="UniProtKB-EC"/>
</dbReference>
<evidence type="ECO:0000259" key="18">
    <source>
        <dbReference type="PROSITE" id="PS50980"/>
    </source>
</evidence>
<evidence type="ECO:0000256" key="4">
    <source>
        <dbReference type="ARBA" id="ARBA00022598"/>
    </source>
</evidence>
<evidence type="ECO:0000256" key="2">
    <source>
        <dbReference type="ARBA" id="ARBA00004956"/>
    </source>
</evidence>
<dbReference type="InterPro" id="IPR005479">
    <property type="entry name" value="CPAse_ATP-bd"/>
</dbReference>
<keyword evidence="4" id="KW-0436">Ligase</keyword>
<dbReference type="FunFam" id="2.40.50.100:FF:000005">
    <property type="entry name" value="Acetyl-CoA carboxylase 1"/>
    <property type="match status" value="1"/>
</dbReference>
<dbReference type="Pfam" id="PF02785">
    <property type="entry name" value="Biotin_carb_C"/>
    <property type="match status" value="1"/>
</dbReference>
<dbReference type="Gene3D" id="3.40.50.20">
    <property type="match status" value="1"/>
</dbReference>
<keyword evidence="10" id="KW-0092">Biotin</keyword>
<evidence type="ECO:0000256" key="5">
    <source>
        <dbReference type="ARBA" id="ARBA00022741"/>
    </source>
</evidence>
<evidence type="ECO:0000256" key="6">
    <source>
        <dbReference type="ARBA" id="ARBA00022832"/>
    </source>
</evidence>
<keyword evidence="11" id="KW-0511">Multifunctional enzyme</keyword>
<dbReference type="InterPro" id="IPR001882">
    <property type="entry name" value="Biotin_BS"/>
</dbReference>
<dbReference type="Pfam" id="PF01039">
    <property type="entry name" value="Carboxyl_trans"/>
    <property type="match status" value="2"/>
</dbReference>
<dbReference type="Pfam" id="PF08326">
    <property type="entry name" value="ACC_central"/>
    <property type="match status" value="2"/>
</dbReference>
<dbReference type="SUPFAM" id="SSF52096">
    <property type="entry name" value="ClpP/crotonase"/>
    <property type="match status" value="2"/>
</dbReference>
<dbReference type="FunFam" id="2.40.460.10:FF:000001">
    <property type="entry name" value="Acetyl-CoA carboxylase 1"/>
    <property type="match status" value="1"/>
</dbReference>
<evidence type="ECO:0000259" key="16">
    <source>
        <dbReference type="PROSITE" id="PS50975"/>
    </source>
</evidence>
<evidence type="ECO:0000256" key="11">
    <source>
        <dbReference type="ARBA" id="ARBA00023268"/>
    </source>
</evidence>
<dbReference type="PANTHER" id="PTHR45728:SF3">
    <property type="entry name" value="ACETYL-COA CARBOXYLASE"/>
    <property type="match status" value="1"/>
</dbReference>
<dbReference type="InterPro" id="IPR049074">
    <property type="entry name" value="ACCA_BT"/>
</dbReference>
<dbReference type="GO" id="GO:0006633">
    <property type="term" value="P:fatty acid biosynthetic process"/>
    <property type="evidence" value="ECO:0007669"/>
    <property type="project" value="UniProtKB-KW"/>
</dbReference>
<keyword evidence="3" id="KW-0444">Lipid biosynthesis</keyword>
<dbReference type="FunFam" id="3.40.50.20:FF:000005">
    <property type="entry name" value="acetyl-CoA carboxylase isoform X2"/>
    <property type="match status" value="1"/>
</dbReference>
<reference evidence="20" key="1">
    <citation type="submission" date="2016-01" db="EMBL/GenBank/DDBJ databases">
        <title>Reference transcriptome for the parasite Schistocephalus solidus: insights into the molecular evolution of parasitism.</title>
        <authorList>
            <person name="Hebert F.O."/>
            <person name="Grambauer S."/>
            <person name="Barber I."/>
            <person name="Landry C.R."/>
            <person name="Aubin-Horth N."/>
        </authorList>
    </citation>
    <scope>NUCLEOTIDE SEQUENCE</scope>
</reference>
<evidence type="ECO:0000256" key="7">
    <source>
        <dbReference type="ARBA" id="ARBA00022840"/>
    </source>
</evidence>
<keyword evidence="8" id="KW-0443">Lipid metabolism</keyword>
<dbReference type="InterPro" id="IPR011761">
    <property type="entry name" value="ATP-grasp"/>
</dbReference>
<feature type="region of interest" description="Disordered" evidence="15">
    <location>
        <begin position="1304"/>
        <end position="1327"/>
    </location>
</feature>
<dbReference type="PROSITE" id="PS00866">
    <property type="entry name" value="CPSASE_1"/>
    <property type="match status" value="1"/>
</dbReference>
<dbReference type="PROSITE" id="PS00188">
    <property type="entry name" value="BIOTIN"/>
    <property type="match status" value="1"/>
</dbReference>
<dbReference type="InterPro" id="IPR011762">
    <property type="entry name" value="COA_CT_N"/>
</dbReference>
<dbReference type="SUPFAM" id="SSF51230">
    <property type="entry name" value="Single hybrid motif"/>
    <property type="match status" value="1"/>
</dbReference>
<dbReference type="SUPFAM" id="SSF52440">
    <property type="entry name" value="PreATP-grasp domain"/>
    <property type="match status" value="1"/>
</dbReference>
<comment type="cofactor">
    <cofactor evidence="1">
        <name>biotin</name>
        <dbReference type="ChEBI" id="CHEBI:57586"/>
    </cofactor>
</comment>
<dbReference type="GO" id="GO:0046872">
    <property type="term" value="F:metal ion binding"/>
    <property type="evidence" value="ECO:0007669"/>
    <property type="project" value="InterPro"/>
</dbReference>
<protein>
    <submittedName>
        <fullName evidence="20">Uncharacterized protein</fullName>
    </submittedName>
</protein>
<dbReference type="EMBL" id="GEEE01023182">
    <property type="protein sequence ID" value="JAP40043.1"/>
    <property type="molecule type" value="Transcribed_RNA"/>
</dbReference>
<dbReference type="InterPro" id="IPR011054">
    <property type="entry name" value="Rudment_hybrid_motif"/>
</dbReference>
<feature type="domain" description="Biotin carboxylation" evidence="17">
    <location>
        <begin position="44"/>
        <end position="559"/>
    </location>
</feature>
<dbReference type="Pfam" id="PF02786">
    <property type="entry name" value="CPSase_L_D2"/>
    <property type="match status" value="1"/>
</dbReference>
<dbReference type="InterPro" id="IPR011053">
    <property type="entry name" value="Single_hybrid_motif"/>
</dbReference>
<feature type="domain" description="ATP-grasp" evidence="16">
    <location>
        <begin position="214"/>
        <end position="406"/>
    </location>
</feature>
<keyword evidence="6" id="KW-0276">Fatty acid metabolism</keyword>
<accession>A0A0X3NKM5</accession>
<dbReference type="InterPro" id="IPR011764">
    <property type="entry name" value="Biotin_carboxylation_dom"/>
</dbReference>
<dbReference type="Pfam" id="PF21385">
    <property type="entry name" value="ACCA_BT"/>
    <property type="match status" value="1"/>
</dbReference>
<dbReference type="PROSITE" id="PS50989">
    <property type="entry name" value="COA_CT_CTER"/>
    <property type="match status" value="1"/>
</dbReference>
<dbReference type="SUPFAM" id="SSF56059">
    <property type="entry name" value="Glutathione synthetase ATP-binding domain-like"/>
    <property type="match status" value="1"/>
</dbReference>
<dbReference type="InterPro" id="IPR049076">
    <property type="entry name" value="ACCA"/>
</dbReference>
<keyword evidence="9" id="KW-0275">Fatty acid biosynthesis</keyword>
<comment type="pathway">
    <text evidence="2">Lipid metabolism; malonyl-CoA biosynthesis; malonyl-CoA from acetyl-CoA: step 1/1.</text>
</comment>
<dbReference type="SUPFAM" id="SSF51246">
    <property type="entry name" value="Rudiment single hybrid motif"/>
    <property type="match status" value="1"/>
</dbReference>
<feature type="domain" description="CoA carboxyltransferase C-terminal" evidence="19">
    <location>
        <begin position="2195"/>
        <end position="2535"/>
    </location>
</feature>
<keyword evidence="7 14" id="KW-0067">ATP-binding</keyword>
<evidence type="ECO:0000256" key="13">
    <source>
        <dbReference type="ARBA" id="ARBA00048600"/>
    </source>
</evidence>